<dbReference type="OrthoDB" id="7862313at2759"/>
<evidence type="ECO:0000256" key="1">
    <source>
        <dbReference type="SAM" id="MobiDB-lite"/>
    </source>
</evidence>
<dbReference type="Pfam" id="PF21310">
    <property type="entry name" value="OCRL-like_ASH"/>
    <property type="match status" value="1"/>
</dbReference>
<feature type="domain" description="Rho-GAP" evidence="2">
    <location>
        <begin position="677"/>
        <end position="852"/>
    </location>
</feature>
<dbReference type="InterPro" id="IPR000198">
    <property type="entry name" value="RhoGAP_dom"/>
</dbReference>
<keyword evidence="4" id="KW-1185">Reference proteome</keyword>
<feature type="compositionally biased region" description="Low complexity" evidence="1">
    <location>
        <begin position="34"/>
        <end position="72"/>
    </location>
</feature>
<sequence>MSNPNNGGVPDWALPPGQQQQHYGGGGQPPPPQQQQQPYQQQQQQQQQYPPQFQHHTSTMSTGTTTSVASSSSRMVVASTMAAGAAPITTNAPPPPTVTPTPPPNGRNVVVHPKSRLARMEDKVLVTRTADEETEDGRIRNREAMAKIRDAWVYKQVRARIQEFTNYQQSLIFVGTWNVNAKGLKEESLDDWLCKDWGADSRFAPDIVCVGFQEIVDLNAVNVAVDNKTQQKSQYWADQLRQTLNAPHRRQQYTLIMQRSMVGLLICLFVKEPHRHRCKAVTSDSVGVGVMGMMGNKGGVSVRMQFYDSTICFVCAHLAAHRENVAGRNADFFNVLQKASFDIGEDVVRENIRNGSMSQWASGSSTVGVGDHDIVFWLGDLNYRIDESVPTDKVLDLAVKAQIDQLRPLDQLNIERREGRSFQGFEEGQINFVPTYKYQPGTDVFEQRPEKKLRAPAWCDRILWMAQEPRHVQQMTYNRAERPNCSDHKPVYSTMRATIKDVVVEKREAVYKELLALLDRFENQSLPVVGIDRVDLDFGLVRYDQAISLPITITNTGNVCAQFRFVPKLDENSLCKSWMAVTPTYGMLIPGEAPATVTVTVTIDNHTAQLLNAGREVLDDILILRLENGRDYFINVKGTYARSCFGMSLDELVLYKDPIRTIPSDAIERAAKYPNANPGNALCIPKELWRMVDAIYEKGLQTPDLFGVPGNPEEVAQIREALDTGNAFTAPASIHSYVDCFTSFLLSLSSPVISSSLFPSMEINSENIQSMSRKFLEDLPPVHYNVLVYIMSFFREVLLYKESNNLTAAKLSRICCKYCSPTLPNVIMDSSMVQRRAGMNLIILHLLETSSI</sequence>
<gene>
    <name evidence="3" type="ORF">IV203_035526</name>
</gene>
<dbReference type="PANTHER" id="PTHR11200:SF300">
    <property type="entry name" value="TYPE II INOSITOL 1,4,5-TRISPHOSPHATE 5-PHOSPHATASE"/>
    <property type="match status" value="1"/>
</dbReference>
<keyword evidence="3" id="KW-0255">Endonuclease</keyword>
<dbReference type="GO" id="GO:0046856">
    <property type="term" value="P:phosphatidylinositol dephosphorylation"/>
    <property type="evidence" value="ECO:0007669"/>
    <property type="project" value="InterPro"/>
</dbReference>
<feature type="compositionally biased region" description="Pro residues" evidence="1">
    <location>
        <begin position="92"/>
        <end position="105"/>
    </location>
</feature>
<dbReference type="InterPro" id="IPR046985">
    <property type="entry name" value="IP5"/>
</dbReference>
<evidence type="ECO:0000259" key="2">
    <source>
        <dbReference type="PROSITE" id="PS50238"/>
    </source>
</evidence>
<feature type="region of interest" description="Disordered" evidence="1">
    <location>
        <begin position="86"/>
        <end position="108"/>
    </location>
</feature>
<keyword evidence="3" id="KW-0378">Hydrolase</keyword>
<dbReference type="SMART" id="SM00128">
    <property type="entry name" value="IPPc"/>
    <property type="match status" value="1"/>
</dbReference>
<dbReference type="GO" id="GO:0007165">
    <property type="term" value="P:signal transduction"/>
    <property type="evidence" value="ECO:0007669"/>
    <property type="project" value="InterPro"/>
</dbReference>
<dbReference type="InterPro" id="IPR000300">
    <property type="entry name" value="IPPc"/>
</dbReference>
<dbReference type="Proteomes" id="UP000693970">
    <property type="component" value="Unassembled WGS sequence"/>
</dbReference>
<accession>A0A9K3LE15</accession>
<dbReference type="SMART" id="SM00324">
    <property type="entry name" value="RhoGAP"/>
    <property type="match status" value="1"/>
</dbReference>
<dbReference type="Pfam" id="PF00620">
    <property type="entry name" value="RhoGAP"/>
    <property type="match status" value="1"/>
</dbReference>
<protein>
    <submittedName>
        <fullName evidence="3">Endonuclease/exonuclease/phosphatase</fullName>
    </submittedName>
</protein>
<reference evidence="3" key="2">
    <citation type="submission" date="2021-04" db="EMBL/GenBank/DDBJ databases">
        <authorList>
            <person name="Podell S."/>
        </authorList>
    </citation>
    <scope>NUCLEOTIDE SEQUENCE</scope>
    <source>
        <strain evidence="3">Hildebrandi</strain>
    </source>
</reference>
<organism evidence="3 4">
    <name type="scientific">Nitzschia inconspicua</name>
    <dbReference type="NCBI Taxonomy" id="303405"/>
    <lineage>
        <taxon>Eukaryota</taxon>
        <taxon>Sar</taxon>
        <taxon>Stramenopiles</taxon>
        <taxon>Ochrophyta</taxon>
        <taxon>Bacillariophyta</taxon>
        <taxon>Bacillariophyceae</taxon>
        <taxon>Bacillariophycidae</taxon>
        <taxon>Bacillariales</taxon>
        <taxon>Bacillariaceae</taxon>
        <taxon>Nitzschia</taxon>
    </lineage>
</organism>
<dbReference type="GO" id="GO:0004439">
    <property type="term" value="F:phosphatidylinositol-4,5-bisphosphate 5-phosphatase activity"/>
    <property type="evidence" value="ECO:0007669"/>
    <property type="project" value="TreeGrafter"/>
</dbReference>
<dbReference type="AlphaFoldDB" id="A0A9K3LE15"/>
<proteinExistence type="predicted"/>
<feature type="region of interest" description="Disordered" evidence="1">
    <location>
        <begin position="1"/>
        <end position="72"/>
    </location>
</feature>
<dbReference type="PROSITE" id="PS50238">
    <property type="entry name" value="RHOGAP"/>
    <property type="match status" value="1"/>
</dbReference>
<evidence type="ECO:0000313" key="3">
    <source>
        <dbReference type="EMBL" id="KAG7360427.1"/>
    </source>
</evidence>
<dbReference type="PANTHER" id="PTHR11200">
    <property type="entry name" value="INOSITOL 5-PHOSPHATASE"/>
    <property type="match status" value="1"/>
</dbReference>
<dbReference type="InterPro" id="IPR048869">
    <property type="entry name" value="OCRL-1_2_ASH"/>
</dbReference>
<evidence type="ECO:0000313" key="4">
    <source>
        <dbReference type="Proteomes" id="UP000693970"/>
    </source>
</evidence>
<dbReference type="EMBL" id="JAGRRH010000013">
    <property type="protein sequence ID" value="KAG7360427.1"/>
    <property type="molecule type" value="Genomic_DNA"/>
</dbReference>
<reference evidence="3" key="1">
    <citation type="journal article" date="2021" name="Sci. Rep.">
        <title>Diploid genomic architecture of Nitzschia inconspicua, an elite biomass production diatom.</title>
        <authorList>
            <person name="Oliver A."/>
            <person name="Podell S."/>
            <person name="Pinowska A."/>
            <person name="Traller J.C."/>
            <person name="Smith S.R."/>
            <person name="McClure R."/>
            <person name="Beliaev A."/>
            <person name="Bohutskyi P."/>
            <person name="Hill E.A."/>
            <person name="Rabines A."/>
            <person name="Zheng H."/>
            <person name="Allen L.Z."/>
            <person name="Kuo A."/>
            <person name="Grigoriev I.V."/>
            <person name="Allen A.E."/>
            <person name="Hazlebeck D."/>
            <person name="Allen E.E."/>
        </authorList>
    </citation>
    <scope>NUCLEOTIDE SEQUENCE</scope>
    <source>
        <strain evidence="3">Hildebrandi</strain>
    </source>
</reference>
<dbReference type="GO" id="GO:0004519">
    <property type="term" value="F:endonuclease activity"/>
    <property type="evidence" value="ECO:0007669"/>
    <property type="project" value="UniProtKB-KW"/>
</dbReference>
<comment type="caution">
    <text evidence="3">The sequence shown here is derived from an EMBL/GenBank/DDBJ whole genome shotgun (WGS) entry which is preliminary data.</text>
</comment>
<dbReference type="Pfam" id="PF22669">
    <property type="entry name" value="Exo_endo_phos2"/>
    <property type="match status" value="1"/>
</dbReference>
<name>A0A9K3LE15_9STRA</name>
<keyword evidence="3" id="KW-0540">Nuclease</keyword>